<dbReference type="SFLD" id="SFLDF00324">
    <property type="entry name" value="bacteriocin_maturation"/>
    <property type="match status" value="1"/>
</dbReference>
<dbReference type="InterPro" id="IPR006638">
    <property type="entry name" value="Elp3/MiaA/NifB-like_rSAM"/>
</dbReference>
<feature type="domain" description="B12-binding" evidence="6">
    <location>
        <begin position="142"/>
        <end position="228"/>
    </location>
</feature>
<proteinExistence type="predicted"/>
<feature type="domain" description="Radical SAM core" evidence="7">
    <location>
        <begin position="275"/>
        <end position="523"/>
    </location>
</feature>
<dbReference type="InterPro" id="IPR006158">
    <property type="entry name" value="Cobalamin-bd"/>
</dbReference>
<evidence type="ECO:0000256" key="5">
    <source>
        <dbReference type="ARBA" id="ARBA00023014"/>
    </source>
</evidence>
<dbReference type="InterPro" id="IPR058240">
    <property type="entry name" value="rSAM_sf"/>
</dbReference>
<dbReference type="SFLD" id="SFLDG01082">
    <property type="entry name" value="B12-binding_domain_containing"/>
    <property type="match status" value="1"/>
</dbReference>
<dbReference type="GO" id="GO:0051536">
    <property type="term" value="F:iron-sulfur cluster binding"/>
    <property type="evidence" value="ECO:0007669"/>
    <property type="project" value="UniProtKB-KW"/>
</dbReference>
<dbReference type="RefSeq" id="WP_093730937.1">
    <property type="nucleotide sequence ID" value="NZ_FMYW01000014.1"/>
</dbReference>
<dbReference type="PANTHER" id="PTHR43409:SF7">
    <property type="entry name" value="BLL1977 PROTEIN"/>
    <property type="match status" value="1"/>
</dbReference>
<keyword evidence="4" id="KW-0408">Iron</keyword>
<comment type="cofactor">
    <cofactor evidence="1">
        <name>[4Fe-4S] cluster</name>
        <dbReference type="ChEBI" id="CHEBI:49883"/>
    </cofactor>
</comment>
<dbReference type="GO" id="GO:0003824">
    <property type="term" value="F:catalytic activity"/>
    <property type="evidence" value="ECO:0007669"/>
    <property type="project" value="InterPro"/>
</dbReference>
<evidence type="ECO:0000256" key="2">
    <source>
        <dbReference type="ARBA" id="ARBA00022691"/>
    </source>
</evidence>
<keyword evidence="2" id="KW-0949">S-adenosyl-L-methionine</keyword>
<accession>A0A1G6NJ40</accession>
<dbReference type="PANTHER" id="PTHR43409">
    <property type="entry name" value="ANAEROBIC MAGNESIUM-PROTOPORPHYRIN IX MONOMETHYL ESTER CYCLASE-RELATED"/>
    <property type="match status" value="1"/>
</dbReference>
<sequence>MEMKREDAVDVLFIAMPFCDEYMPCLTLALFKSVLARAGIKSRVQHEYLYYASRIGLEKYRSIMQVCTIGYGHDYFACETIFGKAAHGKTISSFEDYIRWMQGKHLPGKVFAGRQREDTLHSLDLFQEAHAMAEAYLTEACARVMEQHPKIVAFISMFQQHNAMIALARRLKKEKDAPLILAGGANCEGDAGAALAEYVEAFDYVFTGEADEIIAPLCSRLLKDGTVPDSELPPGVVSRTRKITDPARITQDLDRLPLPDFSDYFRERDVLIPQQKGHYIVMAEGSRGCWWAARHPCRFCGLNGSTAHLYRAKSTDRFADELAELASRYPGSQCYFTDNILSLNHQKELPAALLQRDVYRNNRLRLFTEIKSNMTEEDAKRLAEAGFFWVQAGIESFSDGILRLMGKGVTAIRQVQTLKHCNAHGINVLWYILTGTPGETEELCREVNGVLPKIMHLSAPNTVTHIMFHRYNDYMRHPDESIPALRPDRGYDFVFPNEDFIRRTAHLFAPVEETELARYYDYRRLGPAYETLYELSESWNRKRQLLYMKDKGETVKVLDTRLISRKPLYYLKGAEAEVLRACRNVIREDKLVNKLSEGYEEAKIREAMAWLEQENLLLHIGSEYLALPIDRDTGEQRSESVISGA</sequence>
<dbReference type="Gene3D" id="3.40.50.280">
    <property type="entry name" value="Cobalamin-binding domain"/>
    <property type="match status" value="1"/>
</dbReference>
<dbReference type="GO" id="GO:0046872">
    <property type="term" value="F:metal ion binding"/>
    <property type="evidence" value="ECO:0007669"/>
    <property type="project" value="UniProtKB-KW"/>
</dbReference>
<dbReference type="InterPro" id="IPR007197">
    <property type="entry name" value="rSAM"/>
</dbReference>
<evidence type="ECO:0000256" key="4">
    <source>
        <dbReference type="ARBA" id="ARBA00023004"/>
    </source>
</evidence>
<dbReference type="OrthoDB" id="9801659at2"/>
<dbReference type="InterPro" id="IPR051198">
    <property type="entry name" value="BchE-like"/>
</dbReference>
<keyword evidence="9" id="KW-1185">Reference proteome</keyword>
<keyword evidence="5" id="KW-0411">Iron-sulfur</keyword>
<dbReference type="SUPFAM" id="SSF102114">
    <property type="entry name" value="Radical SAM enzymes"/>
    <property type="match status" value="1"/>
</dbReference>
<name>A0A1G6NJ40_9FIRM</name>
<dbReference type="AlphaFoldDB" id="A0A1G6NJ40"/>
<dbReference type="PROSITE" id="PS51332">
    <property type="entry name" value="B12_BINDING"/>
    <property type="match status" value="1"/>
</dbReference>
<evidence type="ECO:0000313" key="9">
    <source>
        <dbReference type="Proteomes" id="UP000198943"/>
    </source>
</evidence>
<organism evidence="8 9">
    <name type="scientific">Succiniclasticum ruminis</name>
    <dbReference type="NCBI Taxonomy" id="40841"/>
    <lineage>
        <taxon>Bacteria</taxon>
        <taxon>Bacillati</taxon>
        <taxon>Bacillota</taxon>
        <taxon>Negativicutes</taxon>
        <taxon>Acidaminococcales</taxon>
        <taxon>Acidaminococcaceae</taxon>
        <taxon>Succiniclasticum</taxon>
    </lineage>
</organism>
<keyword evidence="3" id="KW-0479">Metal-binding</keyword>
<dbReference type="PROSITE" id="PS51918">
    <property type="entry name" value="RADICAL_SAM"/>
    <property type="match status" value="1"/>
</dbReference>
<dbReference type="GO" id="GO:0005829">
    <property type="term" value="C:cytosol"/>
    <property type="evidence" value="ECO:0007669"/>
    <property type="project" value="TreeGrafter"/>
</dbReference>
<protein>
    <submittedName>
        <fullName evidence="8">Radical SAM superfamily protein</fullName>
    </submittedName>
</protein>
<dbReference type="InterPro" id="IPR023984">
    <property type="entry name" value="rSAM_ocin_1"/>
</dbReference>
<evidence type="ECO:0000313" key="8">
    <source>
        <dbReference type="EMBL" id="SDC67779.1"/>
    </source>
</evidence>
<evidence type="ECO:0000256" key="3">
    <source>
        <dbReference type="ARBA" id="ARBA00022723"/>
    </source>
</evidence>
<dbReference type="NCBIfam" id="TIGR03975">
    <property type="entry name" value="rSAM_ocin_1"/>
    <property type="match status" value="1"/>
</dbReference>
<dbReference type="SMART" id="SM00729">
    <property type="entry name" value="Elp3"/>
    <property type="match status" value="1"/>
</dbReference>
<dbReference type="Pfam" id="PF04055">
    <property type="entry name" value="Radical_SAM"/>
    <property type="match status" value="1"/>
</dbReference>
<dbReference type="Proteomes" id="UP000198943">
    <property type="component" value="Unassembled WGS sequence"/>
</dbReference>
<reference evidence="9" key="1">
    <citation type="submission" date="2016-10" db="EMBL/GenBank/DDBJ databases">
        <authorList>
            <person name="Varghese N."/>
            <person name="Submissions S."/>
        </authorList>
    </citation>
    <scope>NUCLEOTIDE SEQUENCE [LARGE SCALE GENOMIC DNA]</scope>
    <source>
        <strain evidence="9">DSM 11005</strain>
    </source>
</reference>
<dbReference type="GO" id="GO:0031419">
    <property type="term" value="F:cobalamin binding"/>
    <property type="evidence" value="ECO:0007669"/>
    <property type="project" value="InterPro"/>
</dbReference>
<evidence type="ECO:0000256" key="1">
    <source>
        <dbReference type="ARBA" id="ARBA00001966"/>
    </source>
</evidence>
<dbReference type="InterPro" id="IPR023404">
    <property type="entry name" value="rSAM_horseshoe"/>
</dbReference>
<gene>
    <name evidence="8" type="ORF">SAMN04487864_11415</name>
</gene>
<dbReference type="SFLD" id="SFLDS00029">
    <property type="entry name" value="Radical_SAM"/>
    <property type="match status" value="1"/>
</dbReference>
<dbReference type="EMBL" id="FMYW01000014">
    <property type="protein sequence ID" value="SDC67779.1"/>
    <property type="molecule type" value="Genomic_DNA"/>
</dbReference>
<evidence type="ECO:0000259" key="6">
    <source>
        <dbReference type="PROSITE" id="PS51332"/>
    </source>
</evidence>
<evidence type="ECO:0000259" key="7">
    <source>
        <dbReference type="PROSITE" id="PS51918"/>
    </source>
</evidence>
<dbReference type="Gene3D" id="3.80.30.20">
    <property type="entry name" value="tm_1862 like domain"/>
    <property type="match status" value="1"/>
</dbReference>